<accession>A0A2P5EIQ6</accession>
<dbReference type="EMBL" id="JXTC01000148">
    <property type="protein sequence ID" value="PON85405.1"/>
    <property type="molecule type" value="Genomic_DNA"/>
</dbReference>
<evidence type="ECO:0000313" key="1">
    <source>
        <dbReference type="EMBL" id="PON85405.1"/>
    </source>
</evidence>
<organism evidence="1 2">
    <name type="scientific">Trema orientale</name>
    <name type="common">Charcoal tree</name>
    <name type="synonym">Celtis orientalis</name>
    <dbReference type="NCBI Taxonomy" id="63057"/>
    <lineage>
        <taxon>Eukaryota</taxon>
        <taxon>Viridiplantae</taxon>
        <taxon>Streptophyta</taxon>
        <taxon>Embryophyta</taxon>
        <taxon>Tracheophyta</taxon>
        <taxon>Spermatophyta</taxon>
        <taxon>Magnoliopsida</taxon>
        <taxon>eudicotyledons</taxon>
        <taxon>Gunneridae</taxon>
        <taxon>Pentapetalae</taxon>
        <taxon>rosids</taxon>
        <taxon>fabids</taxon>
        <taxon>Rosales</taxon>
        <taxon>Cannabaceae</taxon>
        <taxon>Trema</taxon>
    </lineage>
</organism>
<feature type="non-terminal residue" evidence="1">
    <location>
        <position position="1"/>
    </location>
</feature>
<keyword evidence="2" id="KW-1185">Reference proteome</keyword>
<dbReference type="InParanoid" id="A0A2P5EIQ6"/>
<gene>
    <name evidence="1" type="ORF">TorRG33x02_188150</name>
</gene>
<proteinExistence type="predicted"/>
<dbReference type="AlphaFoldDB" id="A0A2P5EIQ6"/>
<protein>
    <submittedName>
        <fullName evidence="1">Uncharacterized protein</fullName>
    </submittedName>
</protein>
<name>A0A2P5EIQ6_TREOI</name>
<evidence type="ECO:0000313" key="2">
    <source>
        <dbReference type="Proteomes" id="UP000237000"/>
    </source>
</evidence>
<dbReference type="Proteomes" id="UP000237000">
    <property type="component" value="Unassembled WGS sequence"/>
</dbReference>
<comment type="caution">
    <text evidence="1">The sequence shown here is derived from an EMBL/GenBank/DDBJ whole genome shotgun (WGS) entry which is preliminary data.</text>
</comment>
<reference evidence="2" key="1">
    <citation type="submission" date="2016-06" db="EMBL/GenBank/DDBJ databases">
        <title>Parallel loss of symbiosis genes in relatives of nitrogen-fixing non-legume Parasponia.</title>
        <authorList>
            <person name="Van Velzen R."/>
            <person name="Holmer R."/>
            <person name="Bu F."/>
            <person name="Rutten L."/>
            <person name="Van Zeijl A."/>
            <person name="Liu W."/>
            <person name="Santuari L."/>
            <person name="Cao Q."/>
            <person name="Sharma T."/>
            <person name="Shen D."/>
            <person name="Roswanjaya Y."/>
            <person name="Wardhani T."/>
            <person name="Kalhor M.S."/>
            <person name="Jansen J."/>
            <person name="Van den Hoogen J."/>
            <person name="Gungor B."/>
            <person name="Hartog M."/>
            <person name="Hontelez J."/>
            <person name="Verver J."/>
            <person name="Yang W.-C."/>
            <person name="Schijlen E."/>
            <person name="Repin R."/>
            <person name="Schilthuizen M."/>
            <person name="Schranz E."/>
            <person name="Heidstra R."/>
            <person name="Miyata K."/>
            <person name="Fedorova E."/>
            <person name="Kohlen W."/>
            <person name="Bisseling T."/>
            <person name="Smit S."/>
            <person name="Geurts R."/>
        </authorList>
    </citation>
    <scope>NUCLEOTIDE SEQUENCE [LARGE SCALE GENOMIC DNA]</scope>
    <source>
        <strain evidence="2">cv. RG33-2</strain>
    </source>
</reference>
<sequence length="56" mass="6304">QIFNLSIRESLQVATPGLRLSLTSRTLWNSGDTWTVDKKSTNSLAPSMGRRAREKK</sequence>